<comment type="caution">
    <text evidence="2">The sequence shown here is derived from an EMBL/GenBank/DDBJ whole genome shotgun (WGS) entry which is preliminary data.</text>
</comment>
<geneLocation type="plasmid" evidence="2">
    <name>pSM92_Rh12</name>
</geneLocation>
<evidence type="ECO:0000256" key="1">
    <source>
        <dbReference type="SAM" id="Phobius"/>
    </source>
</evidence>
<proteinExistence type="predicted"/>
<gene>
    <name evidence="2" type="ORF">ELH40_36280</name>
</gene>
<dbReference type="Pfam" id="PF06210">
    <property type="entry name" value="DUF1003"/>
    <property type="match status" value="1"/>
</dbReference>
<dbReference type="Proteomes" id="UP000294215">
    <property type="component" value="Unassembled WGS sequence"/>
</dbReference>
<name>A0AB38HSZ0_9HYPH</name>
<feature type="transmembrane region" description="Helical" evidence="1">
    <location>
        <begin position="49"/>
        <end position="73"/>
    </location>
</feature>
<dbReference type="InterPro" id="IPR010406">
    <property type="entry name" value="DUF1003"/>
</dbReference>
<dbReference type="AlphaFoldDB" id="A0AB38HSZ0"/>
<reference evidence="2 3" key="1">
    <citation type="submission" date="2019-02" db="EMBL/GenBank/DDBJ databases">
        <title>The genomic architecture of introgression among sibling species of bacteria.</title>
        <authorList>
            <person name="Cavassim M.I.A."/>
            <person name="Moeskjaer S."/>
            <person name="Moslemi C."/>
            <person name="Fields B."/>
            <person name="Bachmann A."/>
            <person name="Vilhjalmsson B."/>
            <person name="Schierup M.H."/>
            <person name="Young J.P.W."/>
            <person name="Andersen S.U."/>
        </authorList>
    </citation>
    <scope>NUCLEOTIDE SEQUENCE [LARGE SCALE GENOMIC DNA]</scope>
    <source>
        <strain evidence="2 3">SM92</strain>
        <plasmid evidence="2">pSM92_Rh12</plasmid>
    </source>
</reference>
<keyword evidence="1" id="KW-1133">Transmembrane helix</keyword>
<evidence type="ECO:0000313" key="3">
    <source>
        <dbReference type="Proteomes" id="UP000294215"/>
    </source>
</evidence>
<dbReference type="PANTHER" id="PTHR41386:SF1">
    <property type="entry name" value="MEMBRANE PROTEIN"/>
    <property type="match status" value="1"/>
</dbReference>
<keyword evidence="1" id="KW-0472">Membrane</keyword>
<accession>A0AB38HSZ0</accession>
<evidence type="ECO:0000313" key="2">
    <source>
        <dbReference type="EMBL" id="TBC03080.1"/>
    </source>
</evidence>
<dbReference type="EMBL" id="SIMR01000006">
    <property type="protein sequence ID" value="TBC03080.1"/>
    <property type="molecule type" value="Genomic_DNA"/>
</dbReference>
<dbReference type="PANTHER" id="PTHR41386">
    <property type="entry name" value="INTEGRAL MEMBRANE PROTEIN-RELATED"/>
    <property type="match status" value="1"/>
</dbReference>
<sequence length="185" mass="20765">MSGEPDCMEQEEHDMLAGLRRARRSLRLQAADELPAIERVTFGQRIADAVASVMGSWAFIIIQSTILLVWIAANVAGAMRGWDPYPFILLNLALSFQAAYAAPVIMMSQNRQQGIDRRAAENDYRINVKAELEIELLHEKIDQLREQEVLKLTEAVMRLTMLLDRATNETPPPVLELRAVADPAP</sequence>
<keyword evidence="2" id="KW-0614">Plasmid</keyword>
<protein>
    <submittedName>
        <fullName evidence="2">DUF1003 domain-containing protein</fullName>
    </submittedName>
</protein>
<keyword evidence="1" id="KW-0812">Transmembrane</keyword>
<organism evidence="2 3">
    <name type="scientific">Rhizobium ruizarguesonis</name>
    <dbReference type="NCBI Taxonomy" id="2081791"/>
    <lineage>
        <taxon>Bacteria</taxon>
        <taxon>Pseudomonadati</taxon>
        <taxon>Pseudomonadota</taxon>
        <taxon>Alphaproteobacteria</taxon>
        <taxon>Hyphomicrobiales</taxon>
        <taxon>Rhizobiaceae</taxon>
        <taxon>Rhizobium/Agrobacterium group</taxon>
        <taxon>Rhizobium</taxon>
    </lineage>
</organism>
<feature type="transmembrane region" description="Helical" evidence="1">
    <location>
        <begin position="85"/>
        <end position="108"/>
    </location>
</feature>